<feature type="domain" description="YdhG-like" evidence="1">
    <location>
        <begin position="24"/>
        <end position="116"/>
    </location>
</feature>
<name>A0A933NZX1_9HYPH</name>
<evidence type="ECO:0000313" key="2">
    <source>
        <dbReference type="EMBL" id="MBI4923795.1"/>
    </source>
</evidence>
<dbReference type="EMBL" id="JACRAF010000061">
    <property type="protein sequence ID" value="MBI4923795.1"/>
    <property type="molecule type" value="Genomic_DNA"/>
</dbReference>
<dbReference type="AlphaFoldDB" id="A0A933NZX1"/>
<evidence type="ECO:0000313" key="3">
    <source>
        <dbReference type="Proteomes" id="UP000782610"/>
    </source>
</evidence>
<evidence type="ECO:0000259" key="1">
    <source>
        <dbReference type="Pfam" id="PF08818"/>
    </source>
</evidence>
<dbReference type="SUPFAM" id="SSF159888">
    <property type="entry name" value="YdhG-like"/>
    <property type="match status" value="1"/>
</dbReference>
<accession>A0A933NZX1</accession>
<dbReference type="Pfam" id="PF08818">
    <property type="entry name" value="DUF1801"/>
    <property type="match status" value="1"/>
</dbReference>
<gene>
    <name evidence="2" type="ORF">HY834_18815</name>
</gene>
<reference evidence="2" key="1">
    <citation type="submission" date="2020-07" db="EMBL/GenBank/DDBJ databases">
        <title>Huge and variable diversity of episymbiotic CPR bacteria and DPANN archaea in groundwater ecosystems.</title>
        <authorList>
            <person name="He C.Y."/>
            <person name="Keren R."/>
            <person name="Whittaker M."/>
            <person name="Farag I.F."/>
            <person name="Doudna J."/>
            <person name="Cate J.H.D."/>
            <person name="Banfield J.F."/>
        </authorList>
    </citation>
    <scope>NUCLEOTIDE SEQUENCE</scope>
    <source>
        <strain evidence="2">NC_groundwater_1586_Pr3_B-0.1um_66_15</strain>
    </source>
</reference>
<proteinExistence type="predicted"/>
<comment type="caution">
    <text evidence="2">The sequence shown here is derived from an EMBL/GenBank/DDBJ whole genome shotgun (WGS) entry which is preliminary data.</text>
</comment>
<dbReference type="InterPro" id="IPR014922">
    <property type="entry name" value="YdhG-like"/>
</dbReference>
<organism evidence="2 3">
    <name type="scientific">Devosia nanyangense</name>
    <dbReference type="NCBI Taxonomy" id="1228055"/>
    <lineage>
        <taxon>Bacteria</taxon>
        <taxon>Pseudomonadati</taxon>
        <taxon>Pseudomonadota</taxon>
        <taxon>Alphaproteobacteria</taxon>
        <taxon>Hyphomicrobiales</taxon>
        <taxon>Devosiaceae</taxon>
        <taxon>Devosia</taxon>
    </lineage>
</organism>
<sequence length="120" mass="13226">MPQFDDDIDSLLARFEPPIAALTRELIGAVQQIRPDFAAKVRFGWGTINFTHAGAGFVCAVYPSRDHASLIFQQGRLLDSPLLVDDGKVKRVRWIPLTPGDDIPTDQIAILIAEAIALRC</sequence>
<protein>
    <submittedName>
        <fullName evidence="2">DUF1801 domain-containing protein</fullName>
    </submittedName>
</protein>
<dbReference type="Proteomes" id="UP000782610">
    <property type="component" value="Unassembled WGS sequence"/>
</dbReference>